<dbReference type="EMBL" id="CAUYUJ010000914">
    <property type="protein sequence ID" value="CAK0793186.1"/>
    <property type="molecule type" value="Genomic_DNA"/>
</dbReference>
<gene>
    <name evidence="2" type="ORF">PCOR1329_LOCUS3569</name>
</gene>
<accession>A0ABN9PKK6</accession>
<dbReference type="Proteomes" id="UP001189429">
    <property type="component" value="Unassembled WGS sequence"/>
</dbReference>
<feature type="non-terminal residue" evidence="2">
    <location>
        <position position="1"/>
    </location>
</feature>
<keyword evidence="3" id="KW-1185">Reference proteome</keyword>
<proteinExistence type="predicted"/>
<name>A0ABN9PKK6_9DINO</name>
<evidence type="ECO:0000256" key="1">
    <source>
        <dbReference type="SAM" id="MobiDB-lite"/>
    </source>
</evidence>
<feature type="region of interest" description="Disordered" evidence="1">
    <location>
        <begin position="1"/>
        <end position="69"/>
    </location>
</feature>
<comment type="caution">
    <text evidence="2">The sequence shown here is derived from an EMBL/GenBank/DDBJ whole genome shotgun (WGS) entry which is preliminary data.</text>
</comment>
<sequence length="202" mass="22484">VEPAERPSRPGQRRAQSQRAASPNDWRPAAEPMRPAPQTPQRRPQQRAAVAAAGAAQAPPLPPGGSRCEASDEWPLGWLRVPGSSSGWVLFVHTWSDQLPGAKDIWEKGNGRELAFDVTRTTSWQIEEYTSDQEGLPAAFVLHHRGTSSVQRLWFCLVPPGAQRDSSANSARSRRGVRVDSQIQRDQQRDRTDHVPRRCDNT</sequence>
<feature type="compositionally biased region" description="Low complexity" evidence="1">
    <location>
        <begin position="39"/>
        <end position="58"/>
    </location>
</feature>
<evidence type="ECO:0000313" key="3">
    <source>
        <dbReference type="Proteomes" id="UP001189429"/>
    </source>
</evidence>
<evidence type="ECO:0000313" key="2">
    <source>
        <dbReference type="EMBL" id="CAK0793186.1"/>
    </source>
</evidence>
<reference evidence="2" key="1">
    <citation type="submission" date="2023-10" db="EMBL/GenBank/DDBJ databases">
        <authorList>
            <person name="Chen Y."/>
            <person name="Shah S."/>
            <person name="Dougan E. K."/>
            <person name="Thang M."/>
            <person name="Chan C."/>
        </authorList>
    </citation>
    <scope>NUCLEOTIDE SEQUENCE [LARGE SCALE GENOMIC DNA]</scope>
</reference>
<feature type="compositionally biased region" description="Low complexity" evidence="1">
    <location>
        <begin position="162"/>
        <end position="171"/>
    </location>
</feature>
<organism evidence="2 3">
    <name type="scientific">Prorocentrum cordatum</name>
    <dbReference type="NCBI Taxonomy" id="2364126"/>
    <lineage>
        <taxon>Eukaryota</taxon>
        <taxon>Sar</taxon>
        <taxon>Alveolata</taxon>
        <taxon>Dinophyceae</taxon>
        <taxon>Prorocentrales</taxon>
        <taxon>Prorocentraceae</taxon>
        <taxon>Prorocentrum</taxon>
    </lineage>
</organism>
<protein>
    <submittedName>
        <fullName evidence="2">Uncharacterized protein</fullName>
    </submittedName>
</protein>
<feature type="compositionally biased region" description="Basic and acidic residues" evidence="1">
    <location>
        <begin position="186"/>
        <end position="202"/>
    </location>
</feature>
<feature type="region of interest" description="Disordered" evidence="1">
    <location>
        <begin position="161"/>
        <end position="202"/>
    </location>
</feature>